<keyword evidence="3" id="KW-1185">Reference proteome</keyword>
<feature type="transmembrane region" description="Helical" evidence="1">
    <location>
        <begin position="107"/>
        <end position="126"/>
    </location>
</feature>
<dbReference type="Proteomes" id="UP000299102">
    <property type="component" value="Unassembled WGS sequence"/>
</dbReference>
<sequence>MAEYALSEWTAGTDGLTCPPKQRANCFYLAETKNLSIDLPVFRIELFNHSAPRRRPRPPSAVPTHILLSKRSLNSSVVCAVWAGALCVGVSRAAGALVAARRRTPRLCALLGGLLLPLACLFTSFATQLHQILLSYGCGWESLMKSVTLGNVTMSHRTREPAECLRLSHSTMIGLPRAALEN</sequence>
<feature type="transmembrane region" description="Helical" evidence="1">
    <location>
        <begin position="80"/>
        <end position="100"/>
    </location>
</feature>
<dbReference type="AlphaFoldDB" id="A0A4C1ZA62"/>
<keyword evidence="1" id="KW-1133">Transmembrane helix</keyword>
<keyword evidence="1" id="KW-0472">Membrane</keyword>
<reference evidence="2 3" key="1">
    <citation type="journal article" date="2019" name="Commun. Biol.">
        <title>The bagworm genome reveals a unique fibroin gene that provides high tensile strength.</title>
        <authorList>
            <person name="Kono N."/>
            <person name="Nakamura H."/>
            <person name="Ohtoshi R."/>
            <person name="Tomita M."/>
            <person name="Numata K."/>
            <person name="Arakawa K."/>
        </authorList>
    </citation>
    <scope>NUCLEOTIDE SEQUENCE [LARGE SCALE GENOMIC DNA]</scope>
</reference>
<evidence type="ECO:0000313" key="3">
    <source>
        <dbReference type="Proteomes" id="UP000299102"/>
    </source>
</evidence>
<protein>
    <submittedName>
        <fullName evidence="2">Uncharacterized protein</fullName>
    </submittedName>
</protein>
<name>A0A4C1ZA62_EUMVA</name>
<proteinExistence type="predicted"/>
<evidence type="ECO:0000256" key="1">
    <source>
        <dbReference type="SAM" id="Phobius"/>
    </source>
</evidence>
<comment type="caution">
    <text evidence="2">The sequence shown here is derived from an EMBL/GenBank/DDBJ whole genome shotgun (WGS) entry which is preliminary data.</text>
</comment>
<accession>A0A4C1ZA62</accession>
<gene>
    <name evidence="2" type="ORF">EVAR_64764_1</name>
</gene>
<keyword evidence="1" id="KW-0812">Transmembrane</keyword>
<dbReference type="EMBL" id="BGZK01001738">
    <property type="protein sequence ID" value="GBP85466.1"/>
    <property type="molecule type" value="Genomic_DNA"/>
</dbReference>
<evidence type="ECO:0000313" key="2">
    <source>
        <dbReference type="EMBL" id="GBP85466.1"/>
    </source>
</evidence>
<dbReference type="STRING" id="151549.A0A4C1ZA62"/>
<organism evidence="2 3">
    <name type="scientific">Eumeta variegata</name>
    <name type="common">Bagworm moth</name>
    <name type="synonym">Eumeta japonica</name>
    <dbReference type="NCBI Taxonomy" id="151549"/>
    <lineage>
        <taxon>Eukaryota</taxon>
        <taxon>Metazoa</taxon>
        <taxon>Ecdysozoa</taxon>
        <taxon>Arthropoda</taxon>
        <taxon>Hexapoda</taxon>
        <taxon>Insecta</taxon>
        <taxon>Pterygota</taxon>
        <taxon>Neoptera</taxon>
        <taxon>Endopterygota</taxon>
        <taxon>Lepidoptera</taxon>
        <taxon>Glossata</taxon>
        <taxon>Ditrysia</taxon>
        <taxon>Tineoidea</taxon>
        <taxon>Psychidae</taxon>
        <taxon>Oiketicinae</taxon>
        <taxon>Eumeta</taxon>
    </lineage>
</organism>